<sequence>MVSTTLSLSPSETMKCFGCGAEGHLIRACPRPGGKKCSASGGRRPGASVSGGGRTLLGLREGGPETPGSSRLSAARWRRRLLGLTVEASDSSGSGGTGGGRRLLGLGRARKERITSYSVEKIRRFLAETKGQRAVKTEQFFPDLNGFIRSVNQLRKEDVFSDQEIYRLRKLELVEDPELDSTFLSGLPQVGDSSGSMLAANLTLDELHVALMSLANGKAPGIDGIPVDFYKAFWLVVEGRPPGPEELETGLFALLGTTRLAVGGPPSNLLSRVQAILVNFFWDRLHWLPQAVLFLPKGGGRTGAGSSGQQRCGFPAAVYPEAPVRTTGPGVETSGPADPARSVGGLGLQQSVFLMDFKTVNLFSLPVFYRGLFSVWKLLWRQRVRHESLFWLLQEPMAHGGLMSAPSWVGAAVAKDLRTAGISTLGALMEYAGPDLQETARLAAGLGWRSQRSVGRLLDHWRACLTGQERRMLGEYSRDQTAPCSDDPFPSLIIIMLPQLKPTGNEKNELTNVDVCLVEISAGFTVDGL</sequence>
<name>A0ACB8WBY4_9TELE</name>
<evidence type="ECO:0000313" key="1">
    <source>
        <dbReference type="EMBL" id="KAI3365342.1"/>
    </source>
</evidence>
<gene>
    <name evidence="1" type="ORF">L3Q82_010130</name>
</gene>
<dbReference type="EMBL" id="CM041542">
    <property type="protein sequence ID" value="KAI3365342.1"/>
    <property type="molecule type" value="Genomic_DNA"/>
</dbReference>
<comment type="caution">
    <text evidence="1">The sequence shown here is derived from an EMBL/GenBank/DDBJ whole genome shotgun (WGS) entry which is preliminary data.</text>
</comment>
<keyword evidence="2" id="KW-1185">Reference proteome</keyword>
<organism evidence="1 2">
    <name type="scientific">Scortum barcoo</name>
    <name type="common">barcoo grunter</name>
    <dbReference type="NCBI Taxonomy" id="214431"/>
    <lineage>
        <taxon>Eukaryota</taxon>
        <taxon>Metazoa</taxon>
        <taxon>Chordata</taxon>
        <taxon>Craniata</taxon>
        <taxon>Vertebrata</taxon>
        <taxon>Euteleostomi</taxon>
        <taxon>Actinopterygii</taxon>
        <taxon>Neopterygii</taxon>
        <taxon>Teleostei</taxon>
        <taxon>Neoteleostei</taxon>
        <taxon>Acanthomorphata</taxon>
        <taxon>Eupercaria</taxon>
        <taxon>Centrarchiformes</taxon>
        <taxon>Terapontoidei</taxon>
        <taxon>Terapontidae</taxon>
        <taxon>Scortum</taxon>
    </lineage>
</organism>
<dbReference type="Proteomes" id="UP000831701">
    <property type="component" value="Chromosome 12"/>
</dbReference>
<proteinExistence type="predicted"/>
<protein>
    <submittedName>
        <fullName evidence="1">Uncharacterized protein</fullName>
    </submittedName>
</protein>
<accession>A0ACB8WBY4</accession>
<evidence type="ECO:0000313" key="2">
    <source>
        <dbReference type="Proteomes" id="UP000831701"/>
    </source>
</evidence>
<reference evidence="1" key="1">
    <citation type="submission" date="2022-04" db="EMBL/GenBank/DDBJ databases">
        <title>Jade perch genome.</title>
        <authorList>
            <person name="Chao B."/>
        </authorList>
    </citation>
    <scope>NUCLEOTIDE SEQUENCE</scope>
    <source>
        <strain evidence="1">CB-2022</strain>
    </source>
</reference>